<gene>
    <name evidence="1" type="ORF">AZE42_13979</name>
</gene>
<dbReference type="STRING" id="180088.A0A1J8QAP5"/>
<proteinExistence type="predicted"/>
<dbReference type="Proteomes" id="UP000183567">
    <property type="component" value="Unassembled WGS sequence"/>
</dbReference>
<evidence type="ECO:0000313" key="2">
    <source>
        <dbReference type="Proteomes" id="UP000183567"/>
    </source>
</evidence>
<reference evidence="1 2" key="1">
    <citation type="submission" date="2016-03" db="EMBL/GenBank/DDBJ databases">
        <title>Comparative genomics of the ectomycorrhizal sister species Rhizopogon vinicolor and Rhizopogon vesiculosus (Basidiomycota: Boletales) reveals a divergence of the mating type B locus.</title>
        <authorList>
            <person name="Mujic A.B."/>
            <person name="Kuo A."/>
            <person name="Tritt A."/>
            <person name="Lipzen A."/>
            <person name="Chen C."/>
            <person name="Johnson J."/>
            <person name="Sharma A."/>
            <person name="Barry K."/>
            <person name="Grigoriev I.V."/>
            <person name="Spatafora J.W."/>
        </authorList>
    </citation>
    <scope>NUCLEOTIDE SEQUENCE [LARGE SCALE GENOMIC DNA]</scope>
    <source>
        <strain evidence="1 2">AM-OR11-056</strain>
    </source>
</reference>
<keyword evidence="2" id="KW-1185">Reference proteome</keyword>
<organism evidence="1 2">
    <name type="scientific">Rhizopogon vesiculosus</name>
    <dbReference type="NCBI Taxonomy" id="180088"/>
    <lineage>
        <taxon>Eukaryota</taxon>
        <taxon>Fungi</taxon>
        <taxon>Dikarya</taxon>
        <taxon>Basidiomycota</taxon>
        <taxon>Agaricomycotina</taxon>
        <taxon>Agaricomycetes</taxon>
        <taxon>Agaricomycetidae</taxon>
        <taxon>Boletales</taxon>
        <taxon>Suillineae</taxon>
        <taxon>Rhizopogonaceae</taxon>
        <taxon>Rhizopogon</taxon>
    </lineage>
</organism>
<accession>A0A1J8QAP5</accession>
<protein>
    <submittedName>
        <fullName evidence="1">Uncharacterized protein</fullName>
    </submittedName>
</protein>
<comment type="caution">
    <text evidence="1">The sequence shown here is derived from an EMBL/GenBank/DDBJ whole genome shotgun (WGS) entry which is preliminary data.</text>
</comment>
<feature type="non-terminal residue" evidence="1">
    <location>
        <position position="1"/>
    </location>
</feature>
<dbReference type="EMBL" id="LVVM01001331">
    <property type="protein sequence ID" value="OJA18742.1"/>
    <property type="molecule type" value="Genomic_DNA"/>
</dbReference>
<evidence type="ECO:0000313" key="1">
    <source>
        <dbReference type="EMBL" id="OJA18742.1"/>
    </source>
</evidence>
<dbReference type="OrthoDB" id="2710605at2759"/>
<dbReference type="AlphaFoldDB" id="A0A1J8QAP5"/>
<sequence>AEFKRVAFDIGQKLSRLDAIPFHWVKQQIQSGSYMPSFTSAHLLPEDGSTVDAEQEDIIRWCNHGIYAGGTHTVRFCIPFMCILKQTMA</sequence>
<name>A0A1J8QAP5_9AGAM</name>